<evidence type="ECO:0000256" key="1">
    <source>
        <dbReference type="SAM" id="SignalP"/>
    </source>
</evidence>
<evidence type="ECO:0000313" key="2">
    <source>
        <dbReference type="EMBL" id="QEG21338.1"/>
    </source>
</evidence>
<proteinExistence type="predicted"/>
<name>A0A5B9P4M2_9BACT</name>
<accession>A0A5B9P4M2</accession>
<evidence type="ECO:0000313" key="3">
    <source>
        <dbReference type="Proteomes" id="UP000322214"/>
    </source>
</evidence>
<dbReference type="RefSeq" id="WP_075081668.1">
    <property type="nucleotide sequence ID" value="NZ_CP042912.1"/>
</dbReference>
<dbReference type="KEGG" id="mff:MFFC18_11940"/>
<keyword evidence="1" id="KW-0732">Signal</keyword>
<sequence precursor="true">MRLSIATTGSFAAAILAFTFATSASAQTATPDLVPAEFQVPSPLANWQTSVGDNVQTLPSAVADKDDETVVIELTRLVVELDCEVPLKSFFKPNTFEVHNGSLPAVELESPESGKTFSNVANEAESTVDHAGGCESVRRSMPVMVAKMDNEGVDGLKKALDKNASSEAPTVVCYSGQTAAISDVSLRPFVVGVKPMVGDFAVAHQPIIQTIEDGLVMRLQPTINEGRVDVSANLAHSKVSAVETFTFAGTNDSGNVTIQIPEQTLKRVRVSSSLEDGETLFIDPRLQIETEKKASSKLPFKNGKTVSDKKQLYFLLTARIVEQSDKLGTSLTHVK</sequence>
<dbReference type="Proteomes" id="UP000322214">
    <property type="component" value="Chromosome"/>
</dbReference>
<gene>
    <name evidence="2" type="ORF">MFFC18_11940</name>
</gene>
<dbReference type="OrthoDB" id="254495at2"/>
<keyword evidence="3" id="KW-1185">Reference proteome</keyword>
<dbReference type="STRING" id="980251.GCA_001642875_01746"/>
<reference evidence="2 3" key="1">
    <citation type="submission" date="2019-08" db="EMBL/GenBank/DDBJ databases">
        <title>Deep-cultivation of Planctomycetes and their phenomic and genomic characterization uncovers novel biology.</title>
        <authorList>
            <person name="Wiegand S."/>
            <person name="Jogler M."/>
            <person name="Boedeker C."/>
            <person name="Pinto D."/>
            <person name="Vollmers J."/>
            <person name="Rivas-Marin E."/>
            <person name="Kohn T."/>
            <person name="Peeters S.H."/>
            <person name="Heuer A."/>
            <person name="Rast P."/>
            <person name="Oberbeckmann S."/>
            <person name="Bunk B."/>
            <person name="Jeske O."/>
            <person name="Meyerdierks A."/>
            <person name="Storesund J.E."/>
            <person name="Kallscheuer N."/>
            <person name="Luecker S."/>
            <person name="Lage O.M."/>
            <person name="Pohl T."/>
            <person name="Merkel B.J."/>
            <person name="Hornburger P."/>
            <person name="Mueller R.-W."/>
            <person name="Bruemmer F."/>
            <person name="Labrenz M."/>
            <person name="Spormann A.M."/>
            <person name="Op den Camp H."/>
            <person name="Overmann J."/>
            <person name="Amann R."/>
            <person name="Jetten M.S.M."/>
            <person name="Mascher T."/>
            <person name="Medema M.H."/>
            <person name="Devos D.P."/>
            <person name="Kaster A.-K."/>
            <person name="Ovreas L."/>
            <person name="Rohde M."/>
            <person name="Galperin M.Y."/>
            <person name="Jogler C."/>
        </authorList>
    </citation>
    <scope>NUCLEOTIDE SEQUENCE [LARGE SCALE GENOMIC DNA]</scope>
    <source>
        <strain evidence="2 3">FC18</strain>
    </source>
</reference>
<dbReference type="EMBL" id="CP042912">
    <property type="protein sequence ID" value="QEG21338.1"/>
    <property type="molecule type" value="Genomic_DNA"/>
</dbReference>
<feature type="chain" id="PRO_5022783585" evidence="1">
    <location>
        <begin position="27"/>
        <end position="335"/>
    </location>
</feature>
<dbReference type="AlphaFoldDB" id="A0A5B9P4M2"/>
<protein>
    <submittedName>
        <fullName evidence="2">Uncharacterized protein</fullName>
    </submittedName>
</protein>
<feature type="signal peptide" evidence="1">
    <location>
        <begin position="1"/>
        <end position="26"/>
    </location>
</feature>
<organism evidence="2 3">
    <name type="scientific">Mariniblastus fucicola</name>
    <dbReference type="NCBI Taxonomy" id="980251"/>
    <lineage>
        <taxon>Bacteria</taxon>
        <taxon>Pseudomonadati</taxon>
        <taxon>Planctomycetota</taxon>
        <taxon>Planctomycetia</taxon>
        <taxon>Pirellulales</taxon>
        <taxon>Pirellulaceae</taxon>
        <taxon>Mariniblastus</taxon>
    </lineage>
</organism>